<dbReference type="NCBIfam" id="TIGR03263">
    <property type="entry name" value="guanyl_kin"/>
    <property type="match status" value="1"/>
</dbReference>
<dbReference type="GO" id="GO:0006207">
    <property type="term" value="P:'de novo' pyrimidine nucleobase biosynthetic process"/>
    <property type="evidence" value="ECO:0007669"/>
    <property type="project" value="InterPro"/>
</dbReference>
<dbReference type="STRING" id="1437609.BCAL_0054"/>
<comment type="caution">
    <text evidence="18">The sequence shown here is derived from an EMBL/GenBank/DDBJ whole genome shotgun (WGS) entry which is preliminary data.</text>
</comment>
<evidence type="ECO:0000256" key="3">
    <source>
        <dbReference type="ARBA" id="ARBA00005790"/>
    </source>
</evidence>
<evidence type="ECO:0000256" key="14">
    <source>
        <dbReference type="ARBA" id="ARBA00049157"/>
    </source>
</evidence>
<dbReference type="CDD" id="cd04725">
    <property type="entry name" value="OMP_decarboxylase_like"/>
    <property type="match status" value="1"/>
</dbReference>
<keyword evidence="8" id="KW-0210">Decarboxylase</keyword>
<dbReference type="UniPathway" id="UPA00070">
    <property type="reaction ID" value="UER00120"/>
</dbReference>
<keyword evidence="11" id="KW-0456">Lyase</keyword>
<dbReference type="Gene3D" id="3.20.20.70">
    <property type="entry name" value="Aldolase class I"/>
    <property type="match status" value="1"/>
</dbReference>
<feature type="compositionally biased region" description="Low complexity" evidence="16">
    <location>
        <begin position="337"/>
        <end position="376"/>
    </location>
</feature>
<dbReference type="InterPro" id="IPR013785">
    <property type="entry name" value="Aldolase_TIM"/>
</dbReference>
<dbReference type="SMART" id="SM00934">
    <property type="entry name" value="OMPdecase"/>
    <property type="match status" value="1"/>
</dbReference>
<dbReference type="SUPFAM" id="SSF52540">
    <property type="entry name" value="P-loop containing nucleoside triphosphate hydrolases"/>
    <property type="match status" value="1"/>
</dbReference>
<feature type="binding site" evidence="15">
    <location>
        <begin position="396"/>
        <end position="403"/>
    </location>
    <ligand>
        <name>ATP</name>
        <dbReference type="ChEBI" id="CHEBI:30616"/>
    </ligand>
</feature>
<dbReference type="InterPro" id="IPR017665">
    <property type="entry name" value="Guanylate_kinase"/>
</dbReference>
<dbReference type="GO" id="GO:0005829">
    <property type="term" value="C:cytosol"/>
    <property type="evidence" value="ECO:0007669"/>
    <property type="project" value="TreeGrafter"/>
</dbReference>
<comment type="subcellular location">
    <subcellularLocation>
        <location evidence="15">Cytoplasm</location>
    </subcellularLocation>
</comment>
<dbReference type="InterPro" id="IPR011995">
    <property type="entry name" value="OMPdecase_type-2"/>
</dbReference>
<proteinExistence type="inferred from homology"/>
<dbReference type="GO" id="GO:0044205">
    <property type="term" value="P:'de novo' UMP biosynthetic process"/>
    <property type="evidence" value="ECO:0007669"/>
    <property type="project" value="UniProtKB-UniPathway"/>
</dbReference>
<dbReference type="GO" id="GO:0005524">
    <property type="term" value="F:ATP binding"/>
    <property type="evidence" value="ECO:0007669"/>
    <property type="project" value="UniProtKB-UniRule"/>
</dbReference>
<dbReference type="EMBL" id="JGYS01000001">
    <property type="protein sequence ID" value="KFI56461.1"/>
    <property type="molecule type" value="Genomic_DNA"/>
</dbReference>
<dbReference type="HAMAP" id="MF_00328">
    <property type="entry name" value="Guanylate_kinase"/>
    <property type="match status" value="1"/>
</dbReference>
<dbReference type="eggNOG" id="COG0194">
    <property type="taxonomic scope" value="Bacteria"/>
</dbReference>
<dbReference type="InterPro" id="IPR001754">
    <property type="entry name" value="OMPdeCOase_dom"/>
</dbReference>
<keyword evidence="15" id="KW-0963">Cytoplasm</keyword>
<dbReference type="Proteomes" id="UP000029072">
    <property type="component" value="Unassembled WGS sequence"/>
</dbReference>
<dbReference type="PROSITE" id="PS00856">
    <property type="entry name" value="GUANYLATE_KINASE_1"/>
    <property type="match status" value="1"/>
</dbReference>
<dbReference type="PANTHER" id="PTHR23117:SF13">
    <property type="entry name" value="GUANYLATE KINASE"/>
    <property type="match status" value="1"/>
</dbReference>
<evidence type="ECO:0000256" key="16">
    <source>
        <dbReference type="SAM" id="MobiDB-lite"/>
    </source>
</evidence>
<dbReference type="SUPFAM" id="SSF51366">
    <property type="entry name" value="Ribulose-phoshate binding barrel"/>
    <property type="match status" value="1"/>
</dbReference>
<comment type="catalytic activity">
    <reaction evidence="13 15">
        <text>GMP + ATP = GDP + ADP</text>
        <dbReference type="Rhea" id="RHEA:20780"/>
        <dbReference type="ChEBI" id="CHEBI:30616"/>
        <dbReference type="ChEBI" id="CHEBI:58115"/>
        <dbReference type="ChEBI" id="CHEBI:58189"/>
        <dbReference type="ChEBI" id="CHEBI:456216"/>
        <dbReference type="EC" id="2.7.4.8"/>
    </reaction>
</comment>
<evidence type="ECO:0000256" key="4">
    <source>
        <dbReference type="ARBA" id="ARBA00016296"/>
    </source>
</evidence>
<evidence type="ECO:0000256" key="7">
    <source>
        <dbReference type="ARBA" id="ARBA00022777"/>
    </source>
</evidence>
<sequence length="579" mass="61996">MNASTQEEQDKEQLARRSDFGLRLRNSMDKYGPLCVGIDPHRKLLTDWGYSVDADGAEMYSMRMLQAVNGRAAAVKFQLPMFERYGSKGFAALERVLYAARQMDVITIVDCLHGGLPTTISAIADAYFKPEAPLRADAITLLPYYGARSLQGLIDEALDNGRGVFIASLTSNEEGKSLQSAIRQTGDYAGKTVAYGIATTAQKHNADIDGMGSVGLIIGATIGQWINETGVDPARFTGPILSPGYGWQGAEAKDLRTVFKGTKGNVLVTVSRFIASHGPDISALSEATEAIALDVRQALLEATRIGDRHEEPEGEKSSSTVIDLGANAADTADKQGAQSVTDTSASSDTAETAAADTTGTATQSASAPASTSTVETDTQIDDAAVLHGSRLLVLTGPAGVGKGTVEVALRKKHPEVWVSVSATTRDPRPGEVNGVNYWFMSEEEFAAKEKAGEFLETALVHGLAHYGTPLKPLVDHLSVGTPTILEIDLQGARRVKQKAAELGLEVMTVFIAPPSFDELVRRLTGRGTETEEQRKRRLETAHVELAAENEFDVTIVNDNVQKAADDLWNVIAKEYGANA</sequence>
<dbReference type="EC" id="2.7.4.8" evidence="15"/>
<evidence type="ECO:0000256" key="9">
    <source>
        <dbReference type="ARBA" id="ARBA00022840"/>
    </source>
</evidence>
<evidence type="ECO:0000313" key="19">
    <source>
        <dbReference type="Proteomes" id="UP000029072"/>
    </source>
</evidence>
<dbReference type="Pfam" id="PF00625">
    <property type="entry name" value="Guanylate_kin"/>
    <property type="match status" value="1"/>
</dbReference>
<dbReference type="GO" id="GO:0004590">
    <property type="term" value="F:orotidine-5'-phosphate decarboxylase activity"/>
    <property type="evidence" value="ECO:0007669"/>
    <property type="project" value="UniProtKB-UniRule"/>
</dbReference>
<evidence type="ECO:0000256" key="13">
    <source>
        <dbReference type="ARBA" id="ARBA00048594"/>
    </source>
</evidence>
<keyword evidence="10" id="KW-0665">Pyrimidine biosynthesis</keyword>
<comment type="catalytic activity">
    <reaction evidence="14">
        <text>orotidine 5'-phosphate + H(+) = UMP + CO2</text>
        <dbReference type="Rhea" id="RHEA:11596"/>
        <dbReference type="ChEBI" id="CHEBI:15378"/>
        <dbReference type="ChEBI" id="CHEBI:16526"/>
        <dbReference type="ChEBI" id="CHEBI:57538"/>
        <dbReference type="ChEBI" id="CHEBI:57865"/>
        <dbReference type="EC" id="4.1.1.23"/>
    </reaction>
</comment>
<dbReference type="PANTHER" id="PTHR23117">
    <property type="entry name" value="GUANYLATE KINASE-RELATED"/>
    <property type="match status" value="1"/>
</dbReference>
<keyword evidence="6 15" id="KW-0547">Nucleotide-binding</keyword>
<dbReference type="SMART" id="SM00072">
    <property type="entry name" value="GuKc"/>
    <property type="match status" value="1"/>
</dbReference>
<evidence type="ECO:0000256" key="1">
    <source>
        <dbReference type="ARBA" id="ARBA00003531"/>
    </source>
</evidence>
<dbReference type="NCBIfam" id="TIGR02127">
    <property type="entry name" value="pyrF_sub2"/>
    <property type="match status" value="1"/>
</dbReference>
<evidence type="ECO:0000256" key="11">
    <source>
        <dbReference type="ARBA" id="ARBA00023239"/>
    </source>
</evidence>
<dbReference type="AlphaFoldDB" id="A0A087ACG1"/>
<evidence type="ECO:0000256" key="15">
    <source>
        <dbReference type="HAMAP-Rule" id="MF_00328"/>
    </source>
</evidence>
<dbReference type="InterPro" id="IPR020590">
    <property type="entry name" value="Guanylate_kinase_CS"/>
</dbReference>
<evidence type="ECO:0000256" key="2">
    <source>
        <dbReference type="ARBA" id="ARBA00004861"/>
    </source>
</evidence>
<keyword evidence="7 15" id="KW-0418">Kinase</keyword>
<evidence type="ECO:0000256" key="5">
    <source>
        <dbReference type="ARBA" id="ARBA00022679"/>
    </source>
</evidence>
<dbReference type="InterPro" id="IPR027417">
    <property type="entry name" value="P-loop_NTPase"/>
</dbReference>
<feature type="region of interest" description="Disordered" evidence="16">
    <location>
        <begin position="330"/>
        <end position="376"/>
    </location>
</feature>
<gene>
    <name evidence="15" type="primary">gmk</name>
    <name evidence="18" type="ORF">BCAL_0054</name>
</gene>
<evidence type="ECO:0000259" key="17">
    <source>
        <dbReference type="PROSITE" id="PS50052"/>
    </source>
</evidence>
<dbReference type="InterPro" id="IPR008144">
    <property type="entry name" value="Guanylate_kin-like_dom"/>
</dbReference>
<dbReference type="Gene3D" id="3.30.63.10">
    <property type="entry name" value="Guanylate Kinase phosphate binding domain"/>
    <property type="match status" value="1"/>
</dbReference>
<evidence type="ECO:0000256" key="6">
    <source>
        <dbReference type="ARBA" id="ARBA00022741"/>
    </source>
</evidence>
<organism evidence="18 19">
    <name type="scientific">Bifidobacterium callitrichos DSM 23973</name>
    <dbReference type="NCBI Taxonomy" id="1437609"/>
    <lineage>
        <taxon>Bacteria</taxon>
        <taxon>Bacillati</taxon>
        <taxon>Actinomycetota</taxon>
        <taxon>Actinomycetes</taxon>
        <taxon>Bifidobacteriales</taxon>
        <taxon>Bifidobacteriaceae</taxon>
        <taxon>Bifidobacterium</taxon>
    </lineage>
</organism>
<dbReference type="FunFam" id="3.30.63.10:FF:000002">
    <property type="entry name" value="Guanylate kinase 1"/>
    <property type="match status" value="1"/>
</dbReference>
<evidence type="ECO:0000256" key="8">
    <source>
        <dbReference type="ARBA" id="ARBA00022793"/>
    </source>
</evidence>
<comment type="pathway">
    <text evidence="2">Pyrimidine metabolism; UMP biosynthesis via de novo pathway; UMP from orotate: step 2/2.</text>
</comment>
<name>A0A087ACG1_9BIFI</name>
<keyword evidence="9 15" id="KW-0067">ATP-binding</keyword>
<dbReference type="PROSITE" id="PS50052">
    <property type="entry name" value="GUANYLATE_KINASE_2"/>
    <property type="match status" value="1"/>
</dbReference>
<evidence type="ECO:0000256" key="12">
    <source>
        <dbReference type="ARBA" id="ARBA00030128"/>
    </source>
</evidence>
<reference evidence="18 19" key="1">
    <citation type="submission" date="2014-03" db="EMBL/GenBank/DDBJ databases">
        <title>Genomics of Bifidobacteria.</title>
        <authorList>
            <person name="Ventura M."/>
            <person name="Milani C."/>
            <person name="Lugli G.A."/>
        </authorList>
    </citation>
    <scope>NUCLEOTIDE SEQUENCE [LARGE SCALE GENOMIC DNA]</scope>
    <source>
        <strain evidence="18 19">DSM 23973</strain>
    </source>
</reference>
<feature type="domain" description="Guanylate kinase-like" evidence="17">
    <location>
        <begin position="389"/>
        <end position="572"/>
    </location>
</feature>
<dbReference type="eggNOG" id="COG0284">
    <property type="taxonomic scope" value="Bacteria"/>
</dbReference>
<dbReference type="GO" id="GO:0004385">
    <property type="term" value="F:GMP kinase activity"/>
    <property type="evidence" value="ECO:0007669"/>
    <property type="project" value="UniProtKB-UniRule"/>
</dbReference>
<evidence type="ECO:0000256" key="10">
    <source>
        <dbReference type="ARBA" id="ARBA00022975"/>
    </source>
</evidence>
<comment type="function">
    <text evidence="1 15">Essential for recycling GMP and indirectly, cGMP.</text>
</comment>
<dbReference type="CDD" id="cd00071">
    <property type="entry name" value="GMPK"/>
    <property type="match status" value="1"/>
</dbReference>
<dbReference type="Gene3D" id="3.40.50.300">
    <property type="entry name" value="P-loop containing nucleotide triphosphate hydrolases"/>
    <property type="match status" value="1"/>
</dbReference>
<dbReference type="InterPro" id="IPR008145">
    <property type="entry name" value="GK/Ca_channel_bsu"/>
</dbReference>
<accession>A0A087ACG1</accession>
<keyword evidence="5 15" id="KW-0808">Transferase</keyword>
<protein>
    <recommendedName>
        <fullName evidence="4 15">Guanylate kinase</fullName>
        <ecNumber evidence="15">2.7.4.8</ecNumber>
    </recommendedName>
    <alternativeName>
        <fullName evidence="12 15">GMP kinase</fullName>
    </alternativeName>
</protein>
<evidence type="ECO:0000313" key="18">
    <source>
        <dbReference type="EMBL" id="KFI56461.1"/>
    </source>
</evidence>
<dbReference type="InterPro" id="IPR011060">
    <property type="entry name" value="RibuloseP-bd_barrel"/>
</dbReference>
<dbReference type="Pfam" id="PF00215">
    <property type="entry name" value="OMPdecase"/>
    <property type="match status" value="1"/>
</dbReference>
<comment type="similarity">
    <text evidence="3 15">Belongs to the guanylate kinase family.</text>
</comment>